<reference evidence="2 3" key="1">
    <citation type="submission" date="2014-03" db="EMBL/GenBank/DDBJ databases">
        <title>Genomics of Bifidobacteria.</title>
        <authorList>
            <person name="Ventura M."/>
            <person name="Milani C."/>
            <person name="Lugli G.A."/>
        </authorList>
    </citation>
    <scope>NUCLEOTIDE SEQUENCE [LARGE SCALE GENOMIC DNA]</scope>
    <source>
        <strain evidence="2 3">LMG 11591</strain>
    </source>
</reference>
<comment type="caution">
    <text evidence="2">The sequence shown here is derived from an EMBL/GenBank/DDBJ whole genome shotgun (WGS) entry which is preliminary data.</text>
</comment>
<dbReference type="Proteomes" id="UP000029052">
    <property type="component" value="Unassembled WGS sequence"/>
</dbReference>
<proteinExistence type="predicted"/>
<dbReference type="AlphaFoldDB" id="A0A087BE53"/>
<gene>
    <name evidence="2" type="ORF">BMAGN_1072</name>
</gene>
<feature type="transmembrane region" description="Helical" evidence="1">
    <location>
        <begin position="171"/>
        <end position="189"/>
    </location>
</feature>
<evidence type="ECO:0000313" key="3">
    <source>
        <dbReference type="Proteomes" id="UP000029052"/>
    </source>
</evidence>
<keyword evidence="1" id="KW-1133">Transmembrane helix</keyword>
<dbReference type="EMBL" id="JGZB01000002">
    <property type="protein sequence ID" value="KFI69303.1"/>
    <property type="molecule type" value="Genomic_DNA"/>
</dbReference>
<evidence type="ECO:0000313" key="2">
    <source>
        <dbReference type="EMBL" id="KFI69303.1"/>
    </source>
</evidence>
<feature type="transmembrane region" description="Helical" evidence="1">
    <location>
        <begin position="20"/>
        <end position="40"/>
    </location>
</feature>
<sequence>MWTTFITTLKINLRAKSAVFWMFCFPIVLSTMFMGMFGNLDKQYHVEPMRFAAVTDHAFCNATAARQLLRSLERDSMETLACQALPEQTAQAGEASELRDLLVLQPVDTATQAQTLINADPSVHGYVQVDGEGMMHTVISRTTVSDAGNATNGASLPISLSILNEVTGTKIGLSTALACVCSLFTGLYGSPAMRLSETIQRDAPALAIINPAQQITNLFYDILYYDSYEPFWRTIIILLAMTVLCLAAATAFLRRQRYEHL</sequence>
<organism evidence="2 3">
    <name type="scientific">Bifidobacterium magnum</name>
    <dbReference type="NCBI Taxonomy" id="1692"/>
    <lineage>
        <taxon>Bacteria</taxon>
        <taxon>Bacillati</taxon>
        <taxon>Actinomycetota</taxon>
        <taxon>Actinomycetes</taxon>
        <taxon>Bifidobacteriales</taxon>
        <taxon>Bifidobacteriaceae</taxon>
        <taxon>Bifidobacterium</taxon>
    </lineage>
</organism>
<feature type="transmembrane region" description="Helical" evidence="1">
    <location>
        <begin position="231"/>
        <end position="253"/>
    </location>
</feature>
<protein>
    <submittedName>
        <fullName evidence="2">Putative ABC transporter, permease</fullName>
    </submittedName>
</protein>
<keyword evidence="1" id="KW-0472">Membrane</keyword>
<accession>A0A087BE53</accession>
<name>A0A087BE53_9BIFI</name>
<keyword evidence="3" id="KW-1185">Reference proteome</keyword>
<evidence type="ECO:0000256" key="1">
    <source>
        <dbReference type="SAM" id="Phobius"/>
    </source>
</evidence>
<keyword evidence="1" id="KW-0812">Transmembrane</keyword>
<dbReference type="eggNOG" id="COG0842">
    <property type="taxonomic scope" value="Bacteria"/>
</dbReference>
<dbReference type="STRING" id="1692.BMAGN_1072"/>